<dbReference type="Gene3D" id="3.40.50.1820">
    <property type="entry name" value="alpha/beta hydrolase"/>
    <property type="match status" value="1"/>
</dbReference>
<sequence length="72" mass="8330">MVEMYQEEVEGIQLVHAVPSGQYHTLLPTIFFYHGFLSSKEIYSYFGYTLAKAGYRVIPAGCPTARRARRRR</sequence>
<evidence type="ECO:0000313" key="2">
    <source>
        <dbReference type="Proteomes" id="UP000254304"/>
    </source>
</evidence>
<proteinExistence type="predicted"/>
<dbReference type="Proteomes" id="UP000254304">
    <property type="component" value="Unassembled WGS sequence"/>
</dbReference>
<dbReference type="AlphaFoldDB" id="A0A377NI23"/>
<gene>
    <name evidence="1" type="ORF">NCTC12157_04510</name>
</gene>
<reference evidence="1 2" key="1">
    <citation type="submission" date="2018-06" db="EMBL/GenBank/DDBJ databases">
        <authorList>
            <consortium name="Pathogen Informatics"/>
            <person name="Doyle S."/>
        </authorList>
    </citation>
    <scope>NUCLEOTIDE SEQUENCE [LARGE SCALE GENOMIC DNA]</scope>
    <source>
        <strain evidence="1 2">NCTC12157</strain>
    </source>
</reference>
<evidence type="ECO:0000313" key="1">
    <source>
        <dbReference type="EMBL" id="STQ46720.1"/>
    </source>
</evidence>
<dbReference type="InterPro" id="IPR029058">
    <property type="entry name" value="AB_hydrolase_fold"/>
</dbReference>
<protein>
    <submittedName>
        <fullName evidence="1">Esterase</fullName>
    </submittedName>
</protein>
<accession>A0A377NI23</accession>
<dbReference type="SUPFAM" id="SSF53474">
    <property type="entry name" value="alpha/beta-Hydrolases"/>
    <property type="match status" value="1"/>
</dbReference>
<name>A0A377NI23_9GAMM</name>
<dbReference type="EMBL" id="UGGO01000001">
    <property type="protein sequence ID" value="STQ46720.1"/>
    <property type="molecule type" value="Genomic_DNA"/>
</dbReference>
<organism evidence="1 2">
    <name type="scientific">Ewingella americana</name>
    <dbReference type="NCBI Taxonomy" id="41202"/>
    <lineage>
        <taxon>Bacteria</taxon>
        <taxon>Pseudomonadati</taxon>
        <taxon>Pseudomonadota</taxon>
        <taxon>Gammaproteobacteria</taxon>
        <taxon>Enterobacterales</taxon>
        <taxon>Yersiniaceae</taxon>
        <taxon>Ewingella</taxon>
    </lineage>
</organism>